<dbReference type="STRING" id="573413.Spirs_1393"/>
<dbReference type="SUPFAM" id="SSF55447">
    <property type="entry name" value="CO dehydrogenase flavoprotein C-terminal domain-like"/>
    <property type="match status" value="1"/>
</dbReference>
<dbReference type="InterPro" id="IPR016169">
    <property type="entry name" value="FAD-bd_PCMH_sub2"/>
</dbReference>
<proteinExistence type="predicted"/>
<dbReference type="HOGENOM" id="CLU_1053145_0_0_12"/>
<evidence type="ECO:0000259" key="1">
    <source>
        <dbReference type="PROSITE" id="PS51387"/>
    </source>
</evidence>
<dbReference type="GO" id="GO:0071949">
    <property type="term" value="F:FAD binding"/>
    <property type="evidence" value="ECO:0007669"/>
    <property type="project" value="InterPro"/>
</dbReference>
<feature type="domain" description="FAD-binding PCMH-type" evidence="1">
    <location>
        <begin position="1"/>
        <end position="158"/>
    </location>
</feature>
<dbReference type="SUPFAM" id="SSF56176">
    <property type="entry name" value="FAD-binding/transporter-associated domain-like"/>
    <property type="match status" value="1"/>
</dbReference>
<dbReference type="InterPro" id="IPR051312">
    <property type="entry name" value="Diverse_Substr_Oxidored"/>
</dbReference>
<dbReference type="InterPro" id="IPR036683">
    <property type="entry name" value="CO_DH_flav_C_dom_sf"/>
</dbReference>
<dbReference type="OrthoDB" id="6198291at2"/>
<dbReference type="PROSITE" id="PS51387">
    <property type="entry name" value="FAD_PCMH"/>
    <property type="match status" value="1"/>
</dbReference>
<accession>E1R498</accession>
<dbReference type="KEGG" id="ssm:Spirs_1393"/>
<gene>
    <name evidence="2" type="ordered locus">Spirs_1393</name>
</gene>
<dbReference type="InterPro" id="IPR016166">
    <property type="entry name" value="FAD-bd_PCMH"/>
</dbReference>
<dbReference type="GO" id="GO:0016491">
    <property type="term" value="F:oxidoreductase activity"/>
    <property type="evidence" value="ECO:0007669"/>
    <property type="project" value="InterPro"/>
</dbReference>
<keyword evidence="3" id="KW-1185">Reference proteome</keyword>
<dbReference type="InterPro" id="IPR002346">
    <property type="entry name" value="Mopterin_DH_FAD-bd"/>
</dbReference>
<evidence type="ECO:0000313" key="3">
    <source>
        <dbReference type="Proteomes" id="UP000002318"/>
    </source>
</evidence>
<dbReference type="EMBL" id="CP002116">
    <property type="protein sequence ID" value="ADK80520.1"/>
    <property type="molecule type" value="Genomic_DNA"/>
</dbReference>
<dbReference type="Proteomes" id="UP000002318">
    <property type="component" value="Chromosome"/>
</dbReference>
<protein>
    <submittedName>
        <fullName evidence="2">Molybdopterin dehydrogenase FAD-binding protein</fullName>
    </submittedName>
</protein>
<dbReference type="Pfam" id="PF00941">
    <property type="entry name" value="FAD_binding_5"/>
    <property type="match status" value="1"/>
</dbReference>
<dbReference type="PANTHER" id="PTHR42659">
    <property type="entry name" value="XANTHINE DEHYDROGENASE SUBUNIT C-RELATED"/>
    <property type="match status" value="1"/>
</dbReference>
<reference evidence="2 3" key="1">
    <citation type="journal article" date="2010" name="Stand. Genomic Sci.">
        <title>Complete genome sequence of Spirochaeta smaragdinae type strain (SEBR 4228).</title>
        <authorList>
            <person name="Mavromatis K."/>
            <person name="Yasawong M."/>
            <person name="Chertkov O."/>
            <person name="Lapidus A."/>
            <person name="Lucas S."/>
            <person name="Nolan M."/>
            <person name="Del Rio T.G."/>
            <person name="Tice H."/>
            <person name="Cheng J.F."/>
            <person name="Pitluck S."/>
            <person name="Liolios K."/>
            <person name="Ivanova N."/>
            <person name="Tapia R."/>
            <person name="Han C."/>
            <person name="Bruce D."/>
            <person name="Goodwin L."/>
            <person name="Pati A."/>
            <person name="Chen A."/>
            <person name="Palaniappan K."/>
            <person name="Land M."/>
            <person name="Hauser L."/>
            <person name="Chang Y.J."/>
            <person name="Jeffries C.D."/>
            <person name="Detter J.C."/>
            <person name="Rohde M."/>
            <person name="Brambilla E."/>
            <person name="Spring S."/>
            <person name="Goker M."/>
            <person name="Sikorski J."/>
            <person name="Woyke T."/>
            <person name="Bristow J."/>
            <person name="Eisen J.A."/>
            <person name="Markowitz V."/>
            <person name="Hugenholtz P."/>
            <person name="Klenk H.P."/>
            <person name="Kyrpides N.C."/>
        </authorList>
    </citation>
    <scope>NUCLEOTIDE SEQUENCE [LARGE SCALE GENOMIC DNA]</scope>
    <source>
        <strain evidence="3">DSM 11293 / JCM 15392 / SEBR 4228</strain>
    </source>
</reference>
<evidence type="ECO:0000313" key="2">
    <source>
        <dbReference type="EMBL" id="ADK80520.1"/>
    </source>
</evidence>
<dbReference type="Gene3D" id="3.30.390.50">
    <property type="entry name" value="CO dehydrogenase flavoprotein, C-terminal domain"/>
    <property type="match status" value="1"/>
</dbReference>
<name>E1R498_SEDSS</name>
<dbReference type="Gene3D" id="3.30.465.10">
    <property type="match status" value="1"/>
</dbReference>
<dbReference type="eggNOG" id="COG1319">
    <property type="taxonomic scope" value="Bacteria"/>
</dbReference>
<dbReference type="InterPro" id="IPR036318">
    <property type="entry name" value="FAD-bd_PCMH-like_sf"/>
</dbReference>
<dbReference type="PANTHER" id="PTHR42659:SF9">
    <property type="entry name" value="XANTHINE DEHYDROGENASE FAD-BINDING SUBUNIT XDHB-RELATED"/>
    <property type="match status" value="1"/>
</dbReference>
<sequence length="263" mass="28133">MVGEYVKPSRAEEALELKNRYGSEAFFLAGGSEVNRLHSPVAGSIAIDISAVTPKRIETSASSLIIGAGISLQQIADEGSLPEPLRHAAGQAASRPLRHMATAGGNIASDRRDSYLIPVLLAYDALLEMSSGETVSLEQWLSDKQGLIMNIILPDPKRRLRTARLTRTSQGSPVFVMACALTEVPEKGVRFVVGGLPGSPRRVKSVETLLASEPEAVKRLPQHLENAIKPVSDYLGSAEYKRYIAGVSAIDLFTACIAAGNRG</sequence>
<organism evidence="2 3">
    <name type="scientific">Sediminispirochaeta smaragdinae (strain DSM 11293 / JCM 15392 / SEBR 4228)</name>
    <name type="common">Spirochaeta smaragdinae</name>
    <dbReference type="NCBI Taxonomy" id="573413"/>
    <lineage>
        <taxon>Bacteria</taxon>
        <taxon>Pseudomonadati</taxon>
        <taxon>Spirochaetota</taxon>
        <taxon>Spirochaetia</taxon>
        <taxon>Spirochaetales</taxon>
        <taxon>Spirochaetaceae</taxon>
        <taxon>Sediminispirochaeta</taxon>
    </lineage>
</organism>
<dbReference type="AlphaFoldDB" id="E1R498"/>